<dbReference type="PANTHER" id="PTHR43408">
    <property type="entry name" value="FMN REDUCTASE (NADPH)"/>
    <property type="match status" value="1"/>
</dbReference>
<dbReference type="RefSeq" id="WP_352984902.1">
    <property type="nucleotide sequence ID" value="NZ_JBEQNA010000010.1"/>
</dbReference>
<dbReference type="SUPFAM" id="SSF52218">
    <property type="entry name" value="Flavoproteins"/>
    <property type="match status" value="1"/>
</dbReference>
<organism evidence="5 6">
    <name type="scientific">Nocardiopsis tropica</name>
    <dbReference type="NCBI Taxonomy" id="109330"/>
    <lineage>
        <taxon>Bacteria</taxon>
        <taxon>Bacillati</taxon>
        <taxon>Actinomycetota</taxon>
        <taxon>Actinomycetes</taxon>
        <taxon>Streptosporangiales</taxon>
        <taxon>Nocardiopsidaceae</taxon>
        <taxon>Nocardiopsis</taxon>
    </lineage>
</organism>
<evidence type="ECO:0000259" key="4">
    <source>
        <dbReference type="Pfam" id="PF03358"/>
    </source>
</evidence>
<protein>
    <submittedName>
        <fullName evidence="5">NAD(P)H-dependent oxidoreductase</fullName>
    </submittedName>
</protein>
<proteinExistence type="predicted"/>
<name>A0ABV1ZY32_9ACTN</name>
<evidence type="ECO:0000313" key="6">
    <source>
        <dbReference type="Proteomes" id="UP001432401"/>
    </source>
</evidence>
<evidence type="ECO:0000256" key="3">
    <source>
        <dbReference type="ARBA" id="ARBA00023002"/>
    </source>
</evidence>
<sequence>MTTTTVLVGNPRPNSRTATAGLAVARHAADAAGLPDVPGPDDLLDLSRIRQLLLAPGPQPEVEASLERVRATDLLVVASPTYKATYTGLLKVFLDLLPSGGLAGVTAVPVLVMASAAHTLAVDVHLRPLLLELGATVPASGLALLQDAVPSDGGTDGTPRLDGVLAPWAGRAAPVLRAAVRTRSAAA</sequence>
<gene>
    <name evidence="5" type="ORF">ABUK86_19440</name>
</gene>
<dbReference type="PANTHER" id="PTHR43408:SF1">
    <property type="entry name" value="FMN REDUCTASE (NADPH)"/>
    <property type="match status" value="1"/>
</dbReference>
<feature type="domain" description="NADPH-dependent FMN reductase-like" evidence="4">
    <location>
        <begin position="5"/>
        <end position="143"/>
    </location>
</feature>
<dbReference type="Pfam" id="PF03358">
    <property type="entry name" value="FMN_red"/>
    <property type="match status" value="1"/>
</dbReference>
<dbReference type="Proteomes" id="UP001432401">
    <property type="component" value="Unassembled WGS sequence"/>
</dbReference>
<dbReference type="Gene3D" id="3.40.50.360">
    <property type="match status" value="1"/>
</dbReference>
<dbReference type="InterPro" id="IPR029039">
    <property type="entry name" value="Flavoprotein-like_sf"/>
</dbReference>
<keyword evidence="1" id="KW-0285">Flavoprotein</keyword>
<keyword evidence="3" id="KW-0560">Oxidoreductase</keyword>
<comment type="caution">
    <text evidence="5">The sequence shown here is derived from an EMBL/GenBank/DDBJ whole genome shotgun (WGS) entry which is preliminary data.</text>
</comment>
<dbReference type="InterPro" id="IPR005025">
    <property type="entry name" value="FMN_Rdtase-like_dom"/>
</dbReference>
<evidence type="ECO:0000313" key="5">
    <source>
        <dbReference type="EMBL" id="MES0835959.1"/>
    </source>
</evidence>
<evidence type="ECO:0000256" key="2">
    <source>
        <dbReference type="ARBA" id="ARBA00022643"/>
    </source>
</evidence>
<dbReference type="InterPro" id="IPR051814">
    <property type="entry name" value="NAD(P)H-dep_FMN_reductase"/>
</dbReference>
<keyword evidence="2" id="KW-0288">FMN</keyword>
<keyword evidence="6" id="KW-1185">Reference proteome</keyword>
<reference evidence="5 6" key="1">
    <citation type="submission" date="2024-06" db="EMBL/GenBank/DDBJ databases">
        <authorList>
            <person name="Bataeva Y.V."/>
            <person name="Grigorian L.N."/>
            <person name="Solomentsev V.I."/>
        </authorList>
    </citation>
    <scope>NUCLEOTIDE SEQUENCE [LARGE SCALE GENOMIC DNA]</scope>
    <source>
        <strain evidence="6">SCPM-O-B-12605 (RCAM04882)</strain>
    </source>
</reference>
<dbReference type="EMBL" id="JBEQNB010000010">
    <property type="protein sequence ID" value="MES0835959.1"/>
    <property type="molecule type" value="Genomic_DNA"/>
</dbReference>
<accession>A0ABV1ZY32</accession>
<evidence type="ECO:0000256" key="1">
    <source>
        <dbReference type="ARBA" id="ARBA00022630"/>
    </source>
</evidence>